<keyword evidence="3" id="KW-1185">Reference proteome</keyword>
<dbReference type="GO" id="GO:0047974">
    <property type="term" value="F:guanosine deaminase activity"/>
    <property type="evidence" value="ECO:0007669"/>
    <property type="project" value="TreeGrafter"/>
</dbReference>
<dbReference type="PANTHER" id="PTHR11079">
    <property type="entry name" value="CYTOSINE DEAMINASE FAMILY MEMBER"/>
    <property type="match status" value="1"/>
</dbReference>
<dbReference type="PROSITE" id="PS51747">
    <property type="entry name" value="CYT_DCMP_DEAMINASES_2"/>
    <property type="match status" value="1"/>
</dbReference>
<accession>A0A0U5CS06</accession>
<evidence type="ECO:0000313" key="3">
    <source>
        <dbReference type="Proteomes" id="UP000069902"/>
    </source>
</evidence>
<sequence>MSDYMQLAVDSAYQGIEEDEGGPFGACLVDDKGEVVAVAHNTVLKDHDPTCHAEINCIREACRRLGTHILSDCTLYTTAEPCPMCLAAIYWARIKKVYIGVNRECAARYGFDDAFFYEQLQLPPEGRELSETFDLTSTKACEGVFAKWRQLERRLY</sequence>
<feature type="domain" description="CMP/dCMP-type deaminase" evidence="1">
    <location>
        <begin position="1"/>
        <end position="112"/>
    </location>
</feature>
<gene>
    <name evidence="2" type="ORF">PNK_2187</name>
</gene>
<dbReference type="InterPro" id="IPR016193">
    <property type="entry name" value="Cytidine_deaminase-like"/>
</dbReference>
<organism evidence="2 3">
    <name type="scientific">Candidatus Protochlamydia naegleriophila</name>
    <dbReference type="NCBI Taxonomy" id="389348"/>
    <lineage>
        <taxon>Bacteria</taxon>
        <taxon>Pseudomonadati</taxon>
        <taxon>Chlamydiota</taxon>
        <taxon>Chlamydiia</taxon>
        <taxon>Parachlamydiales</taxon>
        <taxon>Parachlamydiaceae</taxon>
        <taxon>Candidatus Protochlamydia</taxon>
    </lineage>
</organism>
<evidence type="ECO:0000259" key="1">
    <source>
        <dbReference type="PROSITE" id="PS51747"/>
    </source>
</evidence>
<dbReference type="InParanoid" id="A0A0U5CS06"/>
<dbReference type="KEGG" id="pnl:PNK_2187"/>
<dbReference type="CDD" id="cd01285">
    <property type="entry name" value="nucleoside_deaminase"/>
    <property type="match status" value="1"/>
</dbReference>
<reference evidence="3" key="1">
    <citation type="submission" date="2015-09" db="EMBL/GenBank/DDBJ databases">
        <authorList>
            <person name="Bertelli C."/>
        </authorList>
    </citation>
    <scope>NUCLEOTIDE SEQUENCE [LARGE SCALE GENOMIC DNA]</scope>
    <source>
        <strain evidence="3">KNic</strain>
    </source>
</reference>
<dbReference type="Pfam" id="PF00383">
    <property type="entry name" value="dCMP_cyt_deam_1"/>
    <property type="match status" value="1"/>
</dbReference>
<dbReference type="EMBL" id="LN879502">
    <property type="protein sequence ID" value="CUI17788.1"/>
    <property type="molecule type" value="Genomic_DNA"/>
</dbReference>
<dbReference type="AlphaFoldDB" id="A0A0U5CS06"/>
<dbReference type="PATRIC" id="fig|389348.3.peg.2458"/>
<evidence type="ECO:0000313" key="2">
    <source>
        <dbReference type="EMBL" id="CUI17788.1"/>
    </source>
</evidence>
<dbReference type="SUPFAM" id="SSF53927">
    <property type="entry name" value="Cytidine deaminase-like"/>
    <property type="match status" value="1"/>
</dbReference>
<dbReference type="RefSeq" id="WP_032124493.1">
    <property type="nucleotide sequence ID" value="NZ_LN879502.1"/>
</dbReference>
<dbReference type="STRING" id="389348.PNK_2187"/>
<name>A0A0U5CS06_9BACT</name>
<proteinExistence type="predicted"/>
<dbReference type="InterPro" id="IPR002125">
    <property type="entry name" value="CMP_dCMP_dom"/>
</dbReference>
<dbReference type="PANTHER" id="PTHR11079:SF161">
    <property type="entry name" value="CMP_DCMP-TYPE DEAMINASE DOMAIN-CONTAINING PROTEIN"/>
    <property type="match status" value="1"/>
</dbReference>
<dbReference type="Gene3D" id="3.40.140.10">
    <property type="entry name" value="Cytidine Deaminase, domain 2"/>
    <property type="match status" value="1"/>
</dbReference>
<dbReference type="Proteomes" id="UP000069902">
    <property type="component" value="Chromosome cPNK"/>
</dbReference>
<dbReference type="GO" id="GO:0006152">
    <property type="term" value="P:purine nucleoside catabolic process"/>
    <property type="evidence" value="ECO:0007669"/>
    <property type="project" value="TreeGrafter"/>
</dbReference>
<protein>
    <submittedName>
        <fullName evidence="2">Cytidine/deoxycytidylate deaminase family protein</fullName>
    </submittedName>
</protein>